<sequence length="350" mass="38722">MVNFIEAQKPMLSRLMKMAGLRPIEVELEPAGTTMHIWAPKHHVSKKGTTISPLDDPAAAAAAAAAKNNSTKKSKKRRSQESRPNVVLIHGFAAEGNVTWQFNFGVLVSRYNLYIPDLMFFGKSSTASADRSPDFQAACVAAALARLGVARCDVVGFSYGGMVAFKLAEARPEMVRSLCVSGSVVAMTDAVNREAMERLGAGSSAELLMPETLKGLKALLSISMFRKMWFPDRFYKDYLKVMFTNRKERMELLQGLLTSTMDAKIPAFQQKIMLLWGEEDKIFDIKLAKKMKEQLGDNCFLYGIPKAGHLLHVERPCAYNRQLQRWLAYVNSTAAGGDQASSGESLKPEL</sequence>
<dbReference type="InterPro" id="IPR029058">
    <property type="entry name" value="AB_hydrolase_fold"/>
</dbReference>
<accession>A0ABC8V6E5</accession>
<evidence type="ECO:0000256" key="1">
    <source>
        <dbReference type="SAM" id="MobiDB-lite"/>
    </source>
</evidence>
<protein>
    <recommendedName>
        <fullName evidence="2">AB hydrolase-1 domain-containing protein</fullName>
    </recommendedName>
</protein>
<dbReference type="InterPro" id="IPR052370">
    <property type="entry name" value="Meta-cleavage_hydrolase"/>
</dbReference>
<feature type="region of interest" description="Disordered" evidence="1">
    <location>
        <begin position="62"/>
        <end position="82"/>
    </location>
</feature>
<dbReference type="PRINTS" id="PR00111">
    <property type="entry name" value="ABHYDROLASE"/>
</dbReference>
<dbReference type="PANTHER" id="PTHR43139:SF6">
    <property type="entry name" value="OS02G0706900 PROTEIN"/>
    <property type="match status" value="1"/>
</dbReference>
<feature type="domain" description="AB hydrolase-1" evidence="2">
    <location>
        <begin position="84"/>
        <end position="198"/>
    </location>
</feature>
<gene>
    <name evidence="3" type="ORF">URODEC1_LOCUS201</name>
</gene>
<evidence type="ECO:0000313" key="4">
    <source>
        <dbReference type="Proteomes" id="UP001497457"/>
    </source>
</evidence>
<dbReference type="AlphaFoldDB" id="A0ABC8V6E5"/>
<dbReference type="Gene3D" id="3.40.50.1820">
    <property type="entry name" value="alpha/beta hydrolase"/>
    <property type="match status" value="1"/>
</dbReference>
<dbReference type="EMBL" id="OZ075111">
    <property type="protein sequence ID" value="CAL4884919.1"/>
    <property type="molecule type" value="Genomic_DNA"/>
</dbReference>
<organism evidence="3 4">
    <name type="scientific">Urochloa decumbens</name>
    <dbReference type="NCBI Taxonomy" id="240449"/>
    <lineage>
        <taxon>Eukaryota</taxon>
        <taxon>Viridiplantae</taxon>
        <taxon>Streptophyta</taxon>
        <taxon>Embryophyta</taxon>
        <taxon>Tracheophyta</taxon>
        <taxon>Spermatophyta</taxon>
        <taxon>Magnoliopsida</taxon>
        <taxon>Liliopsida</taxon>
        <taxon>Poales</taxon>
        <taxon>Poaceae</taxon>
        <taxon>PACMAD clade</taxon>
        <taxon>Panicoideae</taxon>
        <taxon>Panicodae</taxon>
        <taxon>Paniceae</taxon>
        <taxon>Melinidinae</taxon>
        <taxon>Urochloa</taxon>
    </lineage>
</organism>
<evidence type="ECO:0000313" key="3">
    <source>
        <dbReference type="EMBL" id="CAL4884919.1"/>
    </source>
</evidence>
<dbReference type="InterPro" id="IPR000073">
    <property type="entry name" value="AB_hydrolase_1"/>
</dbReference>
<proteinExistence type="predicted"/>
<evidence type="ECO:0000259" key="2">
    <source>
        <dbReference type="Pfam" id="PF00561"/>
    </source>
</evidence>
<name>A0ABC8V6E5_9POAL</name>
<dbReference type="Proteomes" id="UP001497457">
    <property type="component" value="Chromosome 1b"/>
</dbReference>
<dbReference type="PANTHER" id="PTHR43139">
    <property type="entry name" value="SI:DKEY-122A22.2"/>
    <property type="match status" value="1"/>
</dbReference>
<keyword evidence="4" id="KW-1185">Reference proteome</keyword>
<reference evidence="3" key="1">
    <citation type="submission" date="2024-10" db="EMBL/GenBank/DDBJ databases">
        <authorList>
            <person name="Ryan C."/>
        </authorList>
    </citation>
    <scope>NUCLEOTIDE SEQUENCE [LARGE SCALE GENOMIC DNA]</scope>
</reference>
<dbReference type="SUPFAM" id="SSF53474">
    <property type="entry name" value="alpha/beta-Hydrolases"/>
    <property type="match status" value="1"/>
</dbReference>
<dbReference type="Pfam" id="PF00561">
    <property type="entry name" value="Abhydrolase_1"/>
    <property type="match status" value="1"/>
</dbReference>